<accession>A0ABW5QU12</accession>
<evidence type="ECO:0000256" key="1">
    <source>
        <dbReference type="SAM" id="Phobius"/>
    </source>
</evidence>
<keyword evidence="1" id="KW-0472">Membrane</keyword>
<dbReference type="Proteomes" id="UP001597493">
    <property type="component" value="Unassembled WGS sequence"/>
</dbReference>
<dbReference type="PANTHER" id="PTHR38457">
    <property type="entry name" value="REGULATOR ABRB-RELATED"/>
    <property type="match status" value="1"/>
</dbReference>
<protein>
    <submittedName>
        <fullName evidence="2">AbrB family transcriptional regulator</fullName>
    </submittedName>
</protein>
<name>A0ABW5QU12_9BACL</name>
<dbReference type="PANTHER" id="PTHR38457:SF1">
    <property type="entry name" value="REGULATOR ABRB-RELATED"/>
    <property type="match status" value="1"/>
</dbReference>
<gene>
    <name evidence="2" type="ORF">ACFSW5_05845</name>
</gene>
<organism evidence="2 3">
    <name type="scientific">Paenibacillus thailandensis</name>
    <dbReference type="NCBI Taxonomy" id="393250"/>
    <lineage>
        <taxon>Bacteria</taxon>
        <taxon>Bacillati</taxon>
        <taxon>Bacillota</taxon>
        <taxon>Bacilli</taxon>
        <taxon>Bacillales</taxon>
        <taxon>Paenibacillaceae</taxon>
        <taxon>Paenibacillus</taxon>
    </lineage>
</organism>
<sequence>METIIRSKTARVTLSLLTAVIGGFLFEWLQIPVPWLLGPMIATLIGSSAWKGSYVWPTPIRNASMITIGYTMGLAMTGEALREIGRQLPYMLIMTALLLLYCACIAYAVSKLSKSDFKTALMSSIPGGLSQVLILAEETKGVNITVVTVTQVMRVMMIVVCMPLIVYSPLLGYAETTGYETAVAETSAAATAEAASWGGLFPNVLLFASVCTVFALAGQKIKLPTAFLLGPIIGSSIMQFLGIRGPVLPDAIMNGAQLSIGVYVGLMLKPAQLPNKLRTLTLAAASGMVLIAGAVGFSLLLSRLEPVSFATGLLSLAPGGMDQMGAIAHAIDADLSMVTGYQLFRIFFILFVVPPLWRVLFKTKPSKAVRAGTGK</sequence>
<dbReference type="EMBL" id="JBHUMY010000006">
    <property type="protein sequence ID" value="MFD2659789.1"/>
    <property type="molecule type" value="Genomic_DNA"/>
</dbReference>
<proteinExistence type="predicted"/>
<feature type="transmembrane region" description="Helical" evidence="1">
    <location>
        <begin position="12"/>
        <end position="31"/>
    </location>
</feature>
<dbReference type="InterPro" id="IPR017516">
    <property type="entry name" value="AbrB_dup"/>
</dbReference>
<evidence type="ECO:0000313" key="3">
    <source>
        <dbReference type="Proteomes" id="UP001597493"/>
    </source>
</evidence>
<reference evidence="3" key="1">
    <citation type="journal article" date="2019" name="Int. J. Syst. Evol. Microbiol.">
        <title>The Global Catalogue of Microorganisms (GCM) 10K type strain sequencing project: providing services to taxonomists for standard genome sequencing and annotation.</title>
        <authorList>
            <consortium name="The Broad Institute Genomics Platform"/>
            <consortium name="The Broad Institute Genome Sequencing Center for Infectious Disease"/>
            <person name="Wu L."/>
            <person name="Ma J."/>
        </authorList>
    </citation>
    <scope>NUCLEOTIDE SEQUENCE [LARGE SCALE GENOMIC DNA]</scope>
    <source>
        <strain evidence="3">TISTR 1827</strain>
    </source>
</reference>
<keyword evidence="3" id="KW-1185">Reference proteome</keyword>
<dbReference type="InterPro" id="IPR007820">
    <property type="entry name" value="AbrB_fam"/>
</dbReference>
<keyword evidence="1" id="KW-0812">Transmembrane</keyword>
<keyword evidence="1" id="KW-1133">Transmembrane helix</keyword>
<evidence type="ECO:0000313" key="2">
    <source>
        <dbReference type="EMBL" id="MFD2659789.1"/>
    </source>
</evidence>
<feature type="transmembrane region" description="Helical" evidence="1">
    <location>
        <begin position="343"/>
        <end position="361"/>
    </location>
</feature>
<comment type="caution">
    <text evidence="2">The sequence shown here is derived from an EMBL/GenBank/DDBJ whole genome shotgun (WGS) entry which is preliminary data.</text>
</comment>
<dbReference type="Pfam" id="PF05145">
    <property type="entry name" value="AbrB"/>
    <property type="match status" value="1"/>
</dbReference>
<feature type="transmembrane region" description="Helical" evidence="1">
    <location>
        <begin position="225"/>
        <end position="245"/>
    </location>
</feature>
<feature type="transmembrane region" description="Helical" evidence="1">
    <location>
        <begin position="88"/>
        <end position="109"/>
    </location>
</feature>
<feature type="transmembrane region" description="Helical" evidence="1">
    <location>
        <begin position="280"/>
        <end position="301"/>
    </location>
</feature>
<dbReference type="RefSeq" id="WP_379270472.1">
    <property type="nucleotide sequence ID" value="NZ_JBHUGT010000015.1"/>
</dbReference>
<feature type="transmembrane region" description="Helical" evidence="1">
    <location>
        <begin position="155"/>
        <end position="174"/>
    </location>
</feature>
<dbReference type="PIRSF" id="PIRSF038991">
    <property type="entry name" value="Protein_AbrB"/>
    <property type="match status" value="1"/>
</dbReference>
<dbReference type="NCBIfam" id="TIGR03082">
    <property type="entry name" value="Gneg_AbrB_dup"/>
    <property type="match status" value="2"/>
</dbReference>
<feature type="transmembrane region" description="Helical" evidence="1">
    <location>
        <begin position="194"/>
        <end position="218"/>
    </location>
</feature>